<dbReference type="Gene3D" id="3.30.70.270">
    <property type="match status" value="1"/>
</dbReference>
<dbReference type="Pfam" id="PF00990">
    <property type="entry name" value="GGDEF"/>
    <property type="match status" value="1"/>
</dbReference>
<dbReference type="InterPro" id="IPR029787">
    <property type="entry name" value="Nucleotide_cyclase"/>
</dbReference>
<dbReference type="CDD" id="cd01949">
    <property type="entry name" value="GGDEF"/>
    <property type="match status" value="1"/>
</dbReference>
<dbReference type="EMBL" id="JAVDWH010000001">
    <property type="protein sequence ID" value="MDR7087483.1"/>
    <property type="molecule type" value="Genomic_DNA"/>
</dbReference>
<evidence type="ECO:0000259" key="2">
    <source>
        <dbReference type="PROSITE" id="PS50887"/>
    </source>
</evidence>
<feature type="domain" description="GGDEF" evidence="2">
    <location>
        <begin position="200"/>
        <end position="326"/>
    </location>
</feature>
<dbReference type="NCBIfam" id="TIGR00254">
    <property type="entry name" value="GGDEF"/>
    <property type="match status" value="1"/>
</dbReference>
<comment type="caution">
    <text evidence="3">The sequence shown here is derived from an EMBL/GenBank/DDBJ whole genome shotgun (WGS) entry which is preliminary data.</text>
</comment>
<proteinExistence type="predicted"/>
<feature type="transmembrane region" description="Helical" evidence="1">
    <location>
        <begin position="20"/>
        <end position="42"/>
    </location>
</feature>
<evidence type="ECO:0000313" key="3">
    <source>
        <dbReference type="EMBL" id="MDR7087483.1"/>
    </source>
</evidence>
<keyword evidence="1" id="KW-0472">Membrane</keyword>
<dbReference type="PROSITE" id="PS50887">
    <property type="entry name" value="GGDEF"/>
    <property type="match status" value="1"/>
</dbReference>
<evidence type="ECO:0000256" key="1">
    <source>
        <dbReference type="SAM" id="Phobius"/>
    </source>
</evidence>
<keyword evidence="4" id="KW-1185">Reference proteome</keyword>
<accession>A0ABU1UQM7</accession>
<dbReference type="SUPFAM" id="SSF55073">
    <property type="entry name" value="Nucleotide cyclase"/>
    <property type="match status" value="1"/>
</dbReference>
<organism evidence="3 4">
    <name type="scientific">Aeromicrobium panaciterrae</name>
    <dbReference type="NCBI Taxonomy" id="363861"/>
    <lineage>
        <taxon>Bacteria</taxon>
        <taxon>Bacillati</taxon>
        <taxon>Actinomycetota</taxon>
        <taxon>Actinomycetes</taxon>
        <taxon>Propionibacteriales</taxon>
        <taxon>Nocardioidaceae</taxon>
        <taxon>Aeromicrobium</taxon>
    </lineage>
</organism>
<keyword evidence="1" id="KW-0812">Transmembrane</keyword>
<evidence type="ECO:0000313" key="4">
    <source>
        <dbReference type="Proteomes" id="UP001257739"/>
    </source>
</evidence>
<gene>
    <name evidence="3" type="ORF">J2X11_002322</name>
</gene>
<dbReference type="PANTHER" id="PTHR45138:SF24">
    <property type="entry name" value="DIGUANYLATE CYCLASE DGCC-RELATED"/>
    <property type="match status" value="1"/>
</dbReference>
<feature type="transmembrane region" description="Helical" evidence="1">
    <location>
        <begin position="98"/>
        <end position="131"/>
    </location>
</feature>
<dbReference type="Proteomes" id="UP001257739">
    <property type="component" value="Unassembled WGS sequence"/>
</dbReference>
<feature type="transmembrane region" description="Helical" evidence="1">
    <location>
        <begin position="48"/>
        <end position="67"/>
    </location>
</feature>
<feature type="transmembrane region" description="Helical" evidence="1">
    <location>
        <begin position="143"/>
        <end position="163"/>
    </location>
</feature>
<dbReference type="PANTHER" id="PTHR45138">
    <property type="entry name" value="REGULATORY COMPONENTS OF SENSORY TRANSDUCTION SYSTEM"/>
    <property type="match status" value="1"/>
</dbReference>
<dbReference type="RefSeq" id="WP_309971188.1">
    <property type="nucleotide sequence ID" value="NZ_JAVDWH010000001.1"/>
</dbReference>
<dbReference type="InterPro" id="IPR000160">
    <property type="entry name" value="GGDEF_dom"/>
</dbReference>
<protein>
    <submittedName>
        <fullName evidence="3">Diguanylate cyclase (GGDEF)-like protein</fullName>
    </submittedName>
</protein>
<reference evidence="3 4" key="1">
    <citation type="submission" date="2023-07" db="EMBL/GenBank/DDBJ databases">
        <title>Sorghum-associated microbial communities from plants grown in Nebraska, USA.</title>
        <authorList>
            <person name="Schachtman D."/>
        </authorList>
    </citation>
    <scope>NUCLEOTIDE SEQUENCE [LARGE SCALE GENOMIC DNA]</scope>
    <source>
        <strain evidence="3 4">BE248</strain>
    </source>
</reference>
<feature type="transmembrane region" description="Helical" evidence="1">
    <location>
        <begin position="74"/>
        <end position="92"/>
    </location>
</feature>
<dbReference type="InterPro" id="IPR050469">
    <property type="entry name" value="Diguanylate_Cyclase"/>
</dbReference>
<name>A0ABU1UQM7_9ACTN</name>
<keyword evidence="1" id="KW-1133">Transmembrane helix</keyword>
<dbReference type="InterPro" id="IPR043128">
    <property type="entry name" value="Rev_trsase/Diguanyl_cyclase"/>
</dbReference>
<sequence length="326" mass="35015">MLAGDLNEPGQIAVWHRRGALRFSIAIVIMLTAEIVTLTISFAALVTLLSAAIVGYAAFRALTYLGLAERRWSLLLWPLATCSTLGVLHMASSDIGTLLPGLIVLAFQFIGITQPPGTGLLFILPASALLLHLTDMSSRDAVIRLPLAILVWLVVSEVPSRLLGELRDKQRALELLATTDPLTGLLNRSRLEAHLEMAGDSSAVAVIDLDHFKEFNDTQGHISGDRALADFSGVLQSMTRAGDAAFRYGGDEFLVIFPRTTPAEAAEILDRCAEMWDGHGSGLTFSAGIAEGGDDAVRAADGLLYEAKRGGRERVLTVERSLARQA</sequence>
<dbReference type="SMART" id="SM00267">
    <property type="entry name" value="GGDEF"/>
    <property type="match status" value="1"/>
</dbReference>